<comment type="similarity">
    <text evidence="2">Belongs to the RNase K family.</text>
</comment>
<dbReference type="AlphaFoldDB" id="A0A0N5AVT8"/>
<keyword evidence="5" id="KW-0472">Membrane</keyword>
<reference evidence="7" key="1">
    <citation type="submission" date="2017-02" db="UniProtKB">
        <authorList>
            <consortium name="WormBaseParasite"/>
        </authorList>
    </citation>
    <scope>IDENTIFICATION</scope>
</reference>
<accession>A0A0N5AVT8</accession>
<evidence type="ECO:0000256" key="4">
    <source>
        <dbReference type="ARBA" id="ARBA00022989"/>
    </source>
</evidence>
<dbReference type="WBParaSite" id="SMUV_0000901501-mRNA-1">
    <property type="protein sequence ID" value="SMUV_0000901501-mRNA-1"/>
    <property type="gene ID" value="SMUV_0000901501"/>
</dbReference>
<comment type="subcellular location">
    <subcellularLocation>
        <location evidence="1">Membrane</location>
        <topology evidence="1">Multi-pass membrane protein</topology>
    </subcellularLocation>
</comment>
<evidence type="ECO:0000256" key="5">
    <source>
        <dbReference type="ARBA" id="ARBA00023136"/>
    </source>
</evidence>
<evidence type="ECO:0000256" key="2">
    <source>
        <dbReference type="ARBA" id="ARBA00008458"/>
    </source>
</evidence>
<sequence>MNFKRRYTDLARAQSTYDNYLIEVWSKPKRMARSASFTNIRYIPECLRDYPIRKSTSVSSLAPSLALPQYCREPERIVHTTTAYTPRMYDWYSKTYSRAKWMDTLDSLTKPLYRSYEPLKLSTYLPYYTFQTKRAYFSQRYPMSYVRESQRYLDKYVSARLKADDFAQHYAYTAYDWGRPSDHAFNRHFMYGERVAVPIATGIPHSYTSGQALRRLYKLTGRYIYA</sequence>
<evidence type="ECO:0000313" key="7">
    <source>
        <dbReference type="WBParaSite" id="SMUV_0000901501-mRNA-1"/>
    </source>
</evidence>
<evidence type="ECO:0000256" key="1">
    <source>
        <dbReference type="ARBA" id="ARBA00004141"/>
    </source>
</evidence>
<evidence type="ECO:0000313" key="6">
    <source>
        <dbReference type="Proteomes" id="UP000046393"/>
    </source>
</evidence>
<protein>
    <submittedName>
        <fullName evidence="7">Uncharacterized protein</fullName>
    </submittedName>
</protein>
<dbReference type="GO" id="GO:0016020">
    <property type="term" value="C:membrane"/>
    <property type="evidence" value="ECO:0007669"/>
    <property type="project" value="UniProtKB-SubCell"/>
</dbReference>
<proteinExistence type="inferred from homology"/>
<keyword evidence="4" id="KW-1133">Transmembrane helix</keyword>
<keyword evidence="3" id="KW-0812">Transmembrane</keyword>
<evidence type="ECO:0000256" key="3">
    <source>
        <dbReference type="ARBA" id="ARBA00022692"/>
    </source>
</evidence>
<organism evidence="6 7">
    <name type="scientific">Syphacia muris</name>
    <dbReference type="NCBI Taxonomy" id="451379"/>
    <lineage>
        <taxon>Eukaryota</taxon>
        <taxon>Metazoa</taxon>
        <taxon>Ecdysozoa</taxon>
        <taxon>Nematoda</taxon>
        <taxon>Chromadorea</taxon>
        <taxon>Rhabditida</taxon>
        <taxon>Spirurina</taxon>
        <taxon>Oxyuridomorpha</taxon>
        <taxon>Oxyuroidea</taxon>
        <taxon>Oxyuridae</taxon>
        <taxon>Syphacia</taxon>
    </lineage>
</organism>
<name>A0A0N5AVT8_9BILA</name>
<dbReference type="InterPro" id="IPR026770">
    <property type="entry name" value="RNase_K"/>
</dbReference>
<dbReference type="Proteomes" id="UP000046393">
    <property type="component" value="Unplaced"/>
</dbReference>
<dbReference type="GO" id="GO:0004521">
    <property type="term" value="F:RNA endonuclease activity"/>
    <property type="evidence" value="ECO:0007669"/>
    <property type="project" value="InterPro"/>
</dbReference>
<dbReference type="PANTHER" id="PTHR31733">
    <property type="entry name" value="RIBONUCLEASE KAPPA"/>
    <property type="match status" value="1"/>
</dbReference>
<keyword evidence="6" id="KW-1185">Reference proteome</keyword>